<reference evidence="3 4" key="1">
    <citation type="journal article" date="2017" name="ISME J.">
        <title>Energy and carbon metabolisms in a deep terrestrial subsurface fluid microbial community.</title>
        <authorList>
            <person name="Momper L."/>
            <person name="Jungbluth S.P."/>
            <person name="Lee M.D."/>
            <person name="Amend J.P."/>
        </authorList>
    </citation>
    <scope>NUCLEOTIDE SEQUENCE [LARGE SCALE GENOMIC DNA]</scope>
    <source>
        <strain evidence="3">SURF_5</strain>
    </source>
</reference>
<sequence>MRRRFLRLATISVLCVGVFAAPVPVFGTEHEVLQGETDLFADRRAESVENQNLVGLWDEPEDYMHLLYSLPPTRSRLIDRIDESGEMSGYDIFYFSNDPLLSRYINAAILANPGVWESEHRWRAAMERIPQVSALPDPMVNVTQFIDEIETRVGPQETILSLSQKFPWFGKLDAKAEMALRDALAAVEQYQARIRELVASVKRSYYDLAYLDAGIRITEQDKGLLEHFADIAQKRYETGSGIQQAVIKIQAEITRDSDRLLMLRQQRESMVARLNTLMNNPPQHPIPVLAEMVVPALEFDLDRLYALGKANQQELRAAKYQIEKHDQQIRLAKKEYFPDFTVGFNYTVVDDREDALGKLNPPEGNGDNASAVVLGFNIPLWEGKLMSGVREAKELKYASERAFHRLENEMEFSVRDGVIRAETTRDQLDLYEKVLIPQAEQALESTQSAYSTGTLNALDLIDSERFLLNVRVAHARLVADYMIALADIERAIGTAFPAPPVDMHEIRRTNEQQSAEPETN</sequence>
<accession>A0A3A4NVN3</accession>
<name>A0A3A4NVN3_ABYX5</name>
<protein>
    <submittedName>
        <fullName evidence="3">TolC family protein</fullName>
    </submittedName>
</protein>
<gene>
    <name evidence="3" type="ORF">C4520_07870</name>
</gene>
<evidence type="ECO:0000313" key="4">
    <source>
        <dbReference type="Proteomes" id="UP000265882"/>
    </source>
</evidence>
<dbReference type="Pfam" id="PF02321">
    <property type="entry name" value="OEP"/>
    <property type="match status" value="2"/>
</dbReference>
<dbReference type="PANTHER" id="PTHR30203:SF24">
    <property type="entry name" value="BLR4935 PROTEIN"/>
    <property type="match status" value="1"/>
</dbReference>
<dbReference type="InterPro" id="IPR010131">
    <property type="entry name" value="MdtP/NodT-like"/>
</dbReference>
<comment type="caution">
    <text evidence="3">The sequence shown here is derived from an EMBL/GenBank/DDBJ whole genome shotgun (WGS) entry which is preliminary data.</text>
</comment>
<dbReference type="GO" id="GO:0015562">
    <property type="term" value="F:efflux transmembrane transporter activity"/>
    <property type="evidence" value="ECO:0007669"/>
    <property type="project" value="InterPro"/>
</dbReference>
<comment type="similarity">
    <text evidence="1">Belongs to the outer membrane factor (OMF) (TC 1.B.17) family.</text>
</comment>
<feature type="chain" id="PRO_5017395978" evidence="2">
    <location>
        <begin position="21"/>
        <end position="520"/>
    </location>
</feature>
<evidence type="ECO:0000256" key="1">
    <source>
        <dbReference type="ARBA" id="ARBA00007613"/>
    </source>
</evidence>
<evidence type="ECO:0000313" key="3">
    <source>
        <dbReference type="EMBL" id="RJP22625.1"/>
    </source>
</evidence>
<dbReference type="SUPFAM" id="SSF56954">
    <property type="entry name" value="Outer membrane efflux proteins (OEP)"/>
    <property type="match status" value="1"/>
</dbReference>
<dbReference type="InterPro" id="IPR003423">
    <property type="entry name" value="OMP_efflux"/>
</dbReference>
<dbReference type="AlphaFoldDB" id="A0A3A4NVN3"/>
<dbReference type="Proteomes" id="UP000265882">
    <property type="component" value="Unassembled WGS sequence"/>
</dbReference>
<feature type="signal peptide" evidence="2">
    <location>
        <begin position="1"/>
        <end position="20"/>
    </location>
</feature>
<keyword evidence="2" id="KW-0732">Signal</keyword>
<organism evidence="3 4">
    <name type="scientific">Abyssobacteria bacterium (strain SURF_5)</name>
    <dbReference type="NCBI Taxonomy" id="2093360"/>
    <lineage>
        <taxon>Bacteria</taxon>
        <taxon>Pseudomonadati</taxon>
        <taxon>Candidatus Hydrogenedentota</taxon>
        <taxon>Candidatus Abyssobacteria</taxon>
    </lineage>
</organism>
<dbReference type="EMBL" id="QZKU01000055">
    <property type="protein sequence ID" value="RJP22625.1"/>
    <property type="molecule type" value="Genomic_DNA"/>
</dbReference>
<proteinExistence type="inferred from homology"/>
<evidence type="ECO:0000256" key="2">
    <source>
        <dbReference type="SAM" id="SignalP"/>
    </source>
</evidence>
<dbReference type="Gene3D" id="1.20.1600.10">
    <property type="entry name" value="Outer membrane efflux proteins (OEP)"/>
    <property type="match status" value="1"/>
</dbReference>
<dbReference type="PANTHER" id="PTHR30203">
    <property type="entry name" value="OUTER MEMBRANE CATION EFFLUX PROTEIN"/>
    <property type="match status" value="1"/>
</dbReference>